<evidence type="ECO:0000313" key="2">
    <source>
        <dbReference type="Proteomes" id="UP001597063"/>
    </source>
</evidence>
<dbReference type="RefSeq" id="WP_165502968.1">
    <property type="nucleotide sequence ID" value="NZ_CAACUY010000075.1"/>
</dbReference>
<dbReference type="InterPro" id="IPR025850">
    <property type="entry name" value="SUKH-3"/>
</dbReference>
<dbReference type="Pfam" id="PF14433">
    <property type="entry name" value="SUKH-3"/>
    <property type="match status" value="1"/>
</dbReference>
<gene>
    <name evidence="1" type="ORF">ACFQZM_01215</name>
</gene>
<dbReference type="Proteomes" id="UP001597063">
    <property type="component" value="Unassembled WGS sequence"/>
</dbReference>
<reference evidence="2" key="1">
    <citation type="journal article" date="2019" name="Int. J. Syst. Evol. Microbiol.">
        <title>The Global Catalogue of Microorganisms (GCM) 10K type strain sequencing project: providing services to taxonomists for standard genome sequencing and annotation.</title>
        <authorList>
            <consortium name="The Broad Institute Genomics Platform"/>
            <consortium name="The Broad Institute Genome Sequencing Center for Infectious Disease"/>
            <person name="Wu L."/>
            <person name="Ma J."/>
        </authorList>
    </citation>
    <scope>NUCLEOTIDE SEQUENCE [LARGE SCALE GENOMIC DNA]</scope>
    <source>
        <strain evidence="2">JCM 9371</strain>
    </source>
</reference>
<proteinExistence type="predicted"/>
<sequence>MSPVVVRALVASGWSRDRQVSVDAWQRVLAREGYVLSDVAGAVLRSFGGLEVRPLVRGPYSHPLLFEPVLAGGGAYDVAAEFEALFGQRFYPVAEWITNACVFVGEAGTVVSYDDVEWLEIADSFGAALEMMLAGSGTPRVIREN</sequence>
<keyword evidence="2" id="KW-1185">Reference proteome</keyword>
<comment type="caution">
    <text evidence="1">The sequence shown here is derived from an EMBL/GenBank/DDBJ whole genome shotgun (WGS) entry which is preliminary data.</text>
</comment>
<accession>A0ABW2XFA7</accession>
<name>A0ABW2XFA7_9ACTN</name>
<evidence type="ECO:0000313" key="1">
    <source>
        <dbReference type="EMBL" id="MFD0683100.1"/>
    </source>
</evidence>
<dbReference type="EMBL" id="JBHTGP010000001">
    <property type="protein sequence ID" value="MFD0683100.1"/>
    <property type="molecule type" value="Genomic_DNA"/>
</dbReference>
<organism evidence="1 2">
    <name type="scientific">Actinomadura fibrosa</name>
    <dbReference type="NCBI Taxonomy" id="111802"/>
    <lineage>
        <taxon>Bacteria</taxon>
        <taxon>Bacillati</taxon>
        <taxon>Actinomycetota</taxon>
        <taxon>Actinomycetes</taxon>
        <taxon>Streptosporangiales</taxon>
        <taxon>Thermomonosporaceae</taxon>
        <taxon>Actinomadura</taxon>
    </lineage>
</organism>
<protein>
    <submittedName>
        <fullName evidence="1">SUKH-3 domain-containing protein</fullName>
    </submittedName>
</protein>